<dbReference type="EMBL" id="BJOC01000003">
    <property type="protein sequence ID" value="GED21199.1"/>
    <property type="molecule type" value="Genomic_DNA"/>
</dbReference>
<evidence type="ECO:0000313" key="1">
    <source>
        <dbReference type="EMBL" id="GED21199.1"/>
    </source>
</evidence>
<reference evidence="1 2" key="1">
    <citation type="submission" date="2019-06" db="EMBL/GenBank/DDBJ databases">
        <title>Whole genome shotgun sequence of Halomonas halmophila NBRC 15537.</title>
        <authorList>
            <person name="Hosoyama A."/>
            <person name="Uohara A."/>
            <person name="Ohji S."/>
            <person name="Ichikawa N."/>
        </authorList>
    </citation>
    <scope>NUCLEOTIDE SEQUENCE [LARGE SCALE GENOMIC DNA]</scope>
    <source>
        <strain evidence="1 2">NBRC 15537</strain>
    </source>
</reference>
<proteinExistence type="predicted"/>
<evidence type="ECO:0000313" key="2">
    <source>
        <dbReference type="Proteomes" id="UP000319812"/>
    </source>
</evidence>
<dbReference type="Proteomes" id="UP000319812">
    <property type="component" value="Unassembled WGS sequence"/>
</dbReference>
<comment type="caution">
    <text evidence="1">The sequence shown here is derived from an EMBL/GenBank/DDBJ whole genome shotgun (WGS) entry which is preliminary data.</text>
</comment>
<name>A0A4Y4ETP9_9GAMM</name>
<dbReference type="AlphaFoldDB" id="A0A4Y4ETP9"/>
<dbReference type="RefSeq" id="WP_141317214.1">
    <property type="nucleotide sequence ID" value="NZ_BJOC01000003.1"/>
</dbReference>
<accession>A0A4Y4ETP9</accession>
<organism evidence="1 2">
    <name type="scientific">Halomonas halmophila</name>
    <dbReference type="NCBI Taxonomy" id="252"/>
    <lineage>
        <taxon>Bacteria</taxon>
        <taxon>Pseudomonadati</taxon>
        <taxon>Pseudomonadota</taxon>
        <taxon>Gammaproteobacteria</taxon>
        <taxon>Oceanospirillales</taxon>
        <taxon>Halomonadaceae</taxon>
        <taxon>Halomonas</taxon>
    </lineage>
</organism>
<sequence length="113" mass="12255">MPRLFPTIAGFLMGISTISGTQAQNETITVEVDGDTRVGFSAEWRLTDSDGHEEVSTFQGEAPRIFHFTGTQLEASLQKDGSAETLNVMIKKGGNTNHHSIGGADARLHVRVR</sequence>
<keyword evidence="2" id="KW-1185">Reference proteome</keyword>
<protein>
    <submittedName>
        <fullName evidence="1">Uncharacterized protein</fullName>
    </submittedName>
</protein>
<gene>
    <name evidence="1" type="ORF">HHA01_01760</name>
</gene>